<dbReference type="RefSeq" id="WP_184197487.1">
    <property type="nucleotide sequence ID" value="NZ_JACHGW010000002.1"/>
</dbReference>
<gene>
    <name evidence="2" type="ORF">HNQ39_002966</name>
</gene>
<comment type="caution">
    <text evidence="2">The sequence shown here is derived from an EMBL/GenBank/DDBJ whole genome shotgun (WGS) entry which is preliminary data.</text>
</comment>
<proteinExistence type="predicted"/>
<evidence type="ECO:0000313" key="2">
    <source>
        <dbReference type="EMBL" id="MBB6051175.1"/>
    </source>
</evidence>
<dbReference type="Gene3D" id="1.25.10.10">
    <property type="entry name" value="Leucine-rich Repeat Variant"/>
    <property type="match status" value="2"/>
</dbReference>
<organism evidence="2 3">
    <name type="scientific">Armatimonas rosea</name>
    <dbReference type="NCBI Taxonomy" id="685828"/>
    <lineage>
        <taxon>Bacteria</taxon>
        <taxon>Bacillati</taxon>
        <taxon>Armatimonadota</taxon>
        <taxon>Armatimonadia</taxon>
        <taxon>Armatimonadales</taxon>
        <taxon>Armatimonadaceae</taxon>
        <taxon>Armatimonas</taxon>
    </lineage>
</organism>
<dbReference type="Proteomes" id="UP000520814">
    <property type="component" value="Unassembled WGS sequence"/>
</dbReference>
<sequence length="155" mass="16887">MSNEETLAAALRDMADPDPKVRAQATGLLDHLATEACVGPLTQALSDPSAHVRRLAVHSLGCQDCKVAPLEVDIVGLLVDRALHDSSIRVRRVTVHQLGLQPHDPRAVAALERILERESDEKLRSRAAFALNRQDGDRPALERFAPPPRASSVQD</sequence>
<evidence type="ECO:0000313" key="3">
    <source>
        <dbReference type="Proteomes" id="UP000520814"/>
    </source>
</evidence>
<dbReference type="Pfam" id="PF13646">
    <property type="entry name" value="HEAT_2"/>
    <property type="match status" value="1"/>
</dbReference>
<dbReference type="GO" id="GO:0016491">
    <property type="term" value="F:oxidoreductase activity"/>
    <property type="evidence" value="ECO:0007669"/>
    <property type="project" value="TreeGrafter"/>
</dbReference>
<dbReference type="EMBL" id="JACHGW010000002">
    <property type="protein sequence ID" value="MBB6051175.1"/>
    <property type="molecule type" value="Genomic_DNA"/>
</dbReference>
<dbReference type="InterPro" id="IPR016024">
    <property type="entry name" value="ARM-type_fold"/>
</dbReference>
<feature type="region of interest" description="Disordered" evidence="1">
    <location>
        <begin position="134"/>
        <end position="155"/>
    </location>
</feature>
<protein>
    <submittedName>
        <fullName evidence="2">HEAT repeat protein</fullName>
    </submittedName>
</protein>
<evidence type="ECO:0000256" key="1">
    <source>
        <dbReference type="SAM" id="MobiDB-lite"/>
    </source>
</evidence>
<name>A0A7W9SRN3_ARMRO</name>
<dbReference type="InterPro" id="IPR011989">
    <property type="entry name" value="ARM-like"/>
</dbReference>
<keyword evidence="3" id="KW-1185">Reference proteome</keyword>
<accession>A0A7W9SRN3</accession>
<dbReference type="AlphaFoldDB" id="A0A7W9SRN3"/>
<dbReference type="PANTHER" id="PTHR12697:SF5">
    <property type="entry name" value="DEOXYHYPUSINE HYDROXYLASE"/>
    <property type="match status" value="1"/>
</dbReference>
<dbReference type="PANTHER" id="PTHR12697">
    <property type="entry name" value="PBS LYASE HEAT-LIKE PROTEIN"/>
    <property type="match status" value="1"/>
</dbReference>
<reference evidence="2 3" key="1">
    <citation type="submission" date="2020-08" db="EMBL/GenBank/DDBJ databases">
        <title>Genomic Encyclopedia of Type Strains, Phase IV (KMG-IV): sequencing the most valuable type-strain genomes for metagenomic binning, comparative biology and taxonomic classification.</title>
        <authorList>
            <person name="Goeker M."/>
        </authorList>
    </citation>
    <scope>NUCLEOTIDE SEQUENCE [LARGE SCALE GENOMIC DNA]</scope>
    <source>
        <strain evidence="2 3">DSM 23562</strain>
    </source>
</reference>
<dbReference type="SUPFAM" id="SSF48371">
    <property type="entry name" value="ARM repeat"/>
    <property type="match status" value="1"/>
</dbReference>